<dbReference type="InterPro" id="IPR049326">
    <property type="entry name" value="Rhodopsin_dom_fungi"/>
</dbReference>
<comment type="caution">
    <text evidence="8">The sequence shown here is derived from an EMBL/GenBank/DDBJ whole genome shotgun (WGS) entry which is preliminary data.</text>
</comment>
<evidence type="ECO:0000313" key="8">
    <source>
        <dbReference type="EMBL" id="KAJ4388090.1"/>
    </source>
</evidence>
<dbReference type="EMBL" id="JAPEVB010000005">
    <property type="protein sequence ID" value="KAJ4388090.1"/>
    <property type="molecule type" value="Genomic_DNA"/>
</dbReference>
<feature type="domain" description="Rhodopsin" evidence="7">
    <location>
        <begin position="1"/>
        <end position="161"/>
    </location>
</feature>
<dbReference type="PANTHER" id="PTHR33048">
    <property type="entry name" value="PTH11-LIKE INTEGRAL MEMBRANE PROTEIN (AFU_ORTHOLOGUE AFUA_5G11245)"/>
    <property type="match status" value="1"/>
</dbReference>
<dbReference type="Pfam" id="PF20684">
    <property type="entry name" value="Fung_rhodopsin"/>
    <property type="match status" value="1"/>
</dbReference>
<evidence type="ECO:0000256" key="2">
    <source>
        <dbReference type="ARBA" id="ARBA00022692"/>
    </source>
</evidence>
<evidence type="ECO:0000256" key="6">
    <source>
        <dbReference type="SAM" id="Phobius"/>
    </source>
</evidence>
<evidence type="ECO:0000313" key="9">
    <source>
        <dbReference type="Proteomes" id="UP001140453"/>
    </source>
</evidence>
<dbReference type="GO" id="GO:0016020">
    <property type="term" value="C:membrane"/>
    <property type="evidence" value="ECO:0007669"/>
    <property type="project" value="UniProtKB-SubCell"/>
</dbReference>
<keyword evidence="2 6" id="KW-0812">Transmembrane</keyword>
<organism evidence="8 9">
    <name type="scientific">Gnomoniopsis smithogilvyi</name>
    <dbReference type="NCBI Taxonomy" id="1191159"/>
    <lineage>
        <taxon>Eukaryota</taxon>
        <taxon>Fungi</taxon>
        <taxon>Dikarya</taxon>
        <taxon>Ascomycota</taxon>
        <taxon>Pezizomycotina</taxon>
        <taxon>Sordariomycetes</taxon>
        <taxon>Sordariomycetidae</taxon>
        <taxon>Diaporthales</taxon>
        <taxon>Gnomoniaceae</taxon>
        <taxon>Gnomoniopsis</taxon>
    </lineage>
</organism>
<feature type="transmembrane region" description="Helical" evidence="6">
    <location>
        <begin position="105"/>
        <end position="125"/>
    </location>
</feature>
<keyword evidence="4 6" id="KW-0472">Membrane</keyword>
<keyword evidence="9" id="KW-1185">Reference proteome</keyword>
<reference evidence="8" key="1">
    <citation type="submission" date="2022-10" db="EMBL/GenBank/DDBJ databases">
        <title>Tapping the CABI collections for fungal endophytes: first genome assemblies for Collariella, Neodidymelliopsis, Ascochyta clinopodiicola, Didymella pomorum, Didymosphaeria variabile, Neocosmospora piperis and Neocucurbitaria cava.</title>
        <authorList>
            <person name="Hill R."/>
        </authorList>
    </citation>
    <scope>NUCLEOTIDE SEQUENCE</scope>
    <source>
        <strain evidence="8">IMI 355082</strain>
    </source>
</reference>
<keyword evidence="3 6" id="KW-1133">Transmembrane helix</keyword>
<dbReference type="PANTHER" id="PTHR33048:SF47">
    <property type="entry name" value="INTEGRAL MEMBRANE PROTEIN-RELATED"/>
    <property type="match status" value="1"/>
</dbReference>
<gene>
    <name evidence="8" type="ORF">N0V93_008695</name>
</gene>
<dbReference type="OrthoDB" id="5243821at2759"/>
<comment type="subcellular location">
    <subcellularLocation>
        <location evidence="1">Membrane</location>
        <topology evidence="1">Multi-pass membrane protein</topology>
    </subcellularLocation>
</comment>
<evidence type="ECO:0000256" key="1">
    <source>
        <dbReference type="ARBA" id="ARBA00004141"/>
    </source>
</evidence>
<evidence type="ECO:0000256" key="3">
    <source>
        <dbReference type="ARBA" id="ARBA00022989"/>
    </source>
</evidence>
<evidence type="ECO:0000256" key="4">
    <source>
        <dbReference type="ARBA" id="ARBA00023136"/>
    </source>
</evidence>
<name>A0A9W8YQI4_9PEZI</name>
<feature type="transmembrane region" description="Helical" evidence="6">
    <location>
        <begin position="76"/>
        <end position="93"/>
    </location>
</feature>
<accession>A0A9W8YQI4</accession>
<sequence>MAKLSICCLYLRIFGVKRSYARYIWFLGGLQVVTNLVLIFIQAFQCKPVDAFWKWWVSGKCLSTAKGVAAVEPPNSVIDFFLVVLAVIMVRSLQMSNKNKWNLRFLFGLGSLAGVFGFIKVGVVYTTSDPAKQMVQLGIWAVVQSFASIVCCCAPVYKPLLPANGLWGRLTSMVSQYRLRGSRSGGSGGNDKLDGLYSAEQLNNDSLERFGDTRVSQMESQSQSQSWVRAGASGSSEPLGTTQAALAEDHKHPTYVPNLAVYDDNAYPMNAIHVHRSVEIV</sequence>
<feature type="transmembrane region" description="Helical" evidence="6">
    <location>
        <begin position="20"/>
        <end position="44"/>
    </location>
</feature>
<dbReference type="InterPro" id="IPR052337">
    <property type="entry name" value="SAT4-like"/>
</dbReference>
<evidence type="ECO:0000259" key="7">
    <source>
        <dbReference type="Pfam" id="PF20684"/>
    </source>
</evidence>
<proteinExistence type="inferred from homology"/>
<dbReference type="Proteomes" id="UP001140453">
    <property type="component" value="Unassembled WGS sequence"/>
</dbReference>
<dbReference type="AlphaFoldDB" id="A0A9W8YQI4"/>
<protein>
    <recommendedName>
        <fullName evidence="7">Rhodopsin domain-containing protein</fullName>
    </recommendedName>
</protein>
<comment type="similarity">
    <text evidence="5">Belongs to the SAT4 family.</text>
</comment>
<evidence type="ECO:0000256" key="5">
    <source>
        <dbReference type="ARBA" id="ARBA00038359"/>
    </source>
</evidence>